<evidence type="ECO:0000313" key="3">
    <source>
        <dbReference type="Proteomes" id="UP000269221"/>
    </source>
</evidence>
<comment type="caution">
    <text evidence="2">The sequence shown here is derived from an EMBL/GenBank/DDBJ whole genome shotgun (WGS) entry which is preliminary data.</text>
</comment>
<keyword evidence="3" id="KW-1185">Reference proteome</keyword>
<gene>
    <name evidence="2" type="ORF">DUI87_26336</name>
</gene>
<dbReference type="EMBL" id="QRBI01000168">
    <property type="protein sequence ID" value="RMB97175.1"/>
    <property type="molecule type" value="Genomic_DNA"/>
</dbReference>
<name>A0A3M0J8B7_HIRRU</name>
<feature type="compositionally biased region" description="Basic and acidic residues" evidence="1">
    <location>
        <begin position="69"/>
        <end position="86"/>
    </location>
</feature>
<accession>A0A3M0J8B7</accession>
<dbReference type="AlphaFoldDB" id="A0A3M0J8B7"/>
<evidence type="ECO:0000256" key="1">
    <source>
        <dbReference type="SAM" id="MobiDB-lite"/>
    </source>
</evidence>
<feature type="region of interest" description="Disordered" evidence="1">
    <location>
        <begin position="68"/>
        <end position="121"/>
    </location>
</feature>
<dbReference type="Proteomes" id="UP000269221">
    <property type="component" value="Unassembled WGS sequence"/>
</dbReference>
<organism evidence="2 3">
    <name type="scientific">Hirundo rustica rustica</name>
    <dbReference type="NCBI Taxonomy" id="333673"/>
    <lineage>
        <taxon>Eukaryota</taxon>
        <taxon>Metazoa</taxon>
        <taxon>Chordata</taxon>
        <taxon>Craniata</taxon>
        <taxon>Vertebrata</taxon>
        <taxon>Euteleostomi</taxon>
        <taxon>Archelosauria</taxon>
        <taxon>Archosauria</taxon>
        <taxon>Dinosauria</taxon>
        <taxon>Saurischia</taxon>
        <taxon>Theropoda</taxon>
        <taxon>Coelurosauria</taxon>
        <taxon>Aves</taxon>
        <taxon>Neognathae</taxon>
        <taxon>Neoaves</taxon>
        <taxon>Telluraves</taxon>
        <taxon>Australaves</taxon>
        <taxon>Passeriformes</taxon>
        <taxon>Sylvioidea</taxon>
        <taxon>Hirundinidae</taxon>
        <taxon>Hirundo</taxon>
    </lineage>
</organism>
<sequence length="121" mass="13852">MPTVPLLIFPGLAMAPSVQTRGLTWALLLSQNLKYCGPERRILGAGTWLSKILREEWLWLDPSPAADLSKPEIVLERSQEEEKEKEGEDEEEEEEEEEDKKDDEEEEDEEEKEGGRRKGGV</sequence>
<protein>
    <submittedName>
        <fullName evidence="2">Uncharacterized protein</fullName>
    </submittedName>
</protein>
<feature type="compositionally biased region" description="Acidic residues" evidence="1">
    <location>
        <begin position="87"/>
        <end position="112"/>
    </location>
</feature>
<proteinExistence type="predicted"/>
<evidence type="ECO:0000313" key="2">
    <source>
        <dbReference type="EMBL" id="RMB97175.1"/>
    </source>
</evidence>
<reference evidence="2 3" key="1">
    <citation type="submission" date="2018-07" db="EMBL/GenBank/DDBJ databases">
        <title>A high quality draft genome assembly of the barn swallow (H. rustica rustica).</title>
        <authorList>
            <person name="Formenti G."/>
            <person name="Chiara M."/>
            <person name="Poveda L."/>
            <person name="Francoijs K.-J."/>
            <person name="Bonisoli-Alquati A."/>
            <person name="Canova L."/>
            <person name="Gianfranceschi L."/>
            <person name="Horner D.S."/>
            <person name="Saino N."/>
        </authorList>
    </citation>
    <scope>NUCLEOTIDE SEQUENCE [LARGE SCALE GENOMIC DNA]</scope>
    <source>
        <strain evidence="2">Chelidonia</strain>
        <tissue evidence="2">Blood</tissue>
    </source>
</reference>